<dbReference type="EMBL" id="MLAK01000818">
    <property type="protein sequence ID" value="OHT03672.1"/>
    <property type="molecule type" value="Genomic_DNA"/>
</dbReference>
<reference evidence="2" key="1">
    <citation type="submission" date="2016-10" db="EMBL/GenBank/DDBJ databases">
        <authorList>
            <person name="Benchimol M."/>
            <person name="Almeida L.G."/>
            <person name="Vasconcelos A.T."/>
            <person name="Perreira-Neves A."/>
            <person name="Rosa I.A."/>
            <person name="Tasca T."/>
            <person name="Bogo M.R."/>
            <person name="de Souza W."/>
        </authorList>
    </citation>
    <scope>NUCLEOTIDE SEQUENCE [LARGE SCALE GENOMIC DNA]</scope>
    <source>
        <strain evidence="2">K</strain>
    </source>
</reference>
<feature type="region of interest" description="Disordered" evidence="1">
    <location>
        <begin position="211"/>
        <end position="236"/>
    </location>
</feature>
<evidence type="ECO:0000313" key="2">
    <source>
        <dbReference type="EMBL" id="OHT03672.1"/>
    </source>
</evidence>
<sequence>MTSSRTLQTTENYTNQENETTLQKIKERKGIKTQNHVFHINLLDPPQRIHEMQYSRPLNLIEINRKHHPIISPSNTKSNNTSNLRVSHISNIGNYLPPIYDSHQNNADYNTNDSYTDHGNLNANQTTTGGNLYNDGINKINEPSSVANGSSPRNLNNINQKMNNKIYWTLSTPVNVKKSSEIPTMTARNVNNNEEDLLAAAVLSKVPKIGNYKRNKSPRVSSPPSRRVSETYWNPGQKKNHLDNALLIGNVYIQINQ</sequence>
<dbReference type="RefSeq" id="XP_068356808.1">
    <property type="nucleotide sequence ID" value="XM_068506428.1"/>
</dbReference>
<protein>
    <submittedName>
        <fullName evidence="2">Uncharacterized protein</fullName>
    </submittedName>
</protein>
<evidence type="ECO:0000256" key="1">
    <source>
        <dbReference type="SAM" id="MobiDB-lite"/>
    </source>
</evidence>
<accession>A0A1J4JYW4</accession>
<dbReference type="AlphaFoldDB" id="A0A1J4JYW4"/>
<keyword evidence="3" id="KW-1185">Reference proteome</keyword>
<name>A0A1J4JYW4_9EUKA</name>
<comment type="caution">
    <text evidence="2">The sequence shown here is derived from an EMBL/GenBank/DDBJ whole genome shotgun (WGS) entry which is preliminary data.</text>
</comment>
<dbReference type="GeneID" id="94841132"/>
<evidence type="ECO:0000313" key="3">
    <source>
        <dbReference type="Proteomes" id="UP000179807"/>
    </source>
</evidence>
<organism evidence="2 3">
    <name type="scientific">Tritrichomonas foetus</name>
    <dbReference type="NCBI Taxonomy" id="1144522"/>
    <lineage>
        <taxon>Eukaryota</taxon>
        <taxon>Metamonada</taxon>
        <taxon>Parabasalia</taxon>
        <taxon>Tritrichomonadida</taxon>
        <taxon>Tritrichomonadidae</taxon>
        <taxon>Tritrichomonas</taxon>
    </lineage>
</organism>
<dbReference type="Proteomes" id="UP000179807">
    <property type="component" value="Unassembled WGS sequence"/>
</dbReference>
<dbReference type="VEuPathDB" id="TrichDB:TRFO_28862"/>
<proteinExistence type="predicted"/>
<gene>
    <name evidence="2" type="ORF">TRFO_28862</name>
</gene>